<evidence type="ECO:0000313" key="3">
    <source>
        <dbReference type="Proteomes" id="UP000182444"/>
    </source>
</evidence>
<evidence type="ECO:0000313" key="2">
    <source>
        <dbReference type="EMBL" id="AOW04898.1"/>
    </source>
</evidence>
<dbReference type="VEuPathDB" id="FungiDB:YALI0_E03476g"/>
<keyword evidence="1" id="KW-1133">Transmembrane helix</keyword>
<dbReference type="PANTHER" id="PTHR42055:SF1">
    <property type="entry name" value="YALI0E03476P"/>
    <property type="match status" value="1"/>
</dbReference>
<keyword evidence="1" id="KW-0812">Transmembrane</keyword>
<dbReference type="GeneID" id="2912151"/>
<dbReference type="EMBL" id="CP017557">
    <property type="protein sequence ID" value="AOW04898.1"/>
    <property type="molecule type" value="Genomic_DNA"/>
</dbReference>
<dbReference type="AlphaFoldDB" id="A0A1H6PSH1"/>
<proteinExistence type="predicted"/>
<reference evidence="2 3" key="1">
    <citation type="journal article" date="2016" name="PLoS ONE">
        <title>Sequence Assembly of Yarrowia lipolytica Strain W29/CLIB89 Shows Transposable Element Diversity.</title>
        <authorList>
            <person name="Magnan C."/>
            <person name="Yu J."/>
            <person name="Chang I."/>
            <person name="Jahn E."/>
            <person name="Kanomata Y."/>
            <person name="Wu J."/>
            <person name="Zeller M."/>
            <person name="Oakes M."/>
            <person name="Baldi P."/>
            <person name="Sandmeyer S."/>
        </authorList>
    </citation>
    <scope>NUCLEOTIDE SEQUENCE [LARGE SCALE GENOMIC DNA]</scope>
    <source>
        <strain evidence="3">CLIB89(W29)</strain>
    </source>
</reference>
<accession>A0A1H6PSH1</accession>
<dbReference type="RefSeq" id="XP_503500.3">
    <property type="nucleotide sequence ID" value="XM_503500.3"/>
</dbReference>
<sequence>MQQEVYHFKVSWHHSQGARVCIIFRPCVISDGPSRITFIEPLRLISTRIAAHMIKMRLKFHHLVFTVGAVLSVLLFLSLCPLTLKRIPSNYINTAVDGYYFQYHRLTHVRHRKNWFRPSVRGIIDGSFFEVDSTAPWRVAYSSNKPGVAPAAVTQPNQRPTIVTLNAGDEDSDILAAWKRAWYAAGFNPVVHIETDHSLQHKMEAVSQANALIFCDKHIIPLDFRPNLPGGRMKEEFSENREKNGHHGRNSHRWKPSEYMPDLYDDNDVIDKLKGTPSKTTIYSQIEDSLHMGLVHFESIEFIRDLVQKLSSDRVSPGEASRDFRVSMENTRALAVYTPANLETITGYSSLHEDTVAGMISSHKRNMFSAVFSNGLQVVDPYEGMSQIFSLPSLRLAQRLGACPNVPLAKTCPPIAPVLEYFKLHKLTEKSHDREGEAQLVAPKFNEEHIRELQKLGCMICQDQSQIRLLRAYNLRPRTFKIGTLAHPLTRVAAEHVSTDVDIEMVYDSSTAYESWVHNVTHRVISSDRFGSVPKVLMMKDVLYKSFFEQSNSIWLTWEDSFVPSSETNNDIEYHLGFVLPPEPDSRVHVKSFKSIGEGLVSPHEFFNNGETIMKAINARLHNDDGNDSILNTVEGWNIPDTEIWRFLQELKSLHRRNQNIN</sequence>
<dbReference type="KEGG" id="yli:2912151"/>
<feature type="transmembrane region" description="Helical" evidence="1">
    <location>
        <begin position="63"/>
        <end position="84"/>
    </location>
</feature>
<keyword evidence="1" id="KW-0472">Membrane</keyword>
<gene>
    <name evidence="2" type="ORF">YALI1_E04143g</name>
</gene>
<evidence type="ECO:0000256" key="1">
    <source>
        <dbReference type="SAM" id="Phobius"/>
    </source>
</evidence>
<name>A0A1H6PSH1_YARLL</name>
<dbReference type="Proteomes" id="UP000182444">
    <property type="component" value="Chromosome 1E"/>
</dbReference>
<protein>
    <submittedName>
        <fullName evidence="2">Uncharacterized protein</fullName>
    </submittedName>
</protein>
<dbReference type="PANTHER" id="PTHR42055">
    <property type="entry name" value="YALI0E03476P"/>
    <property type="match status" value="1"/>
</dbReference>
<dbReference type="VEuPathDB" id="FungiDB:YALI1_E04143g"/>
<organism evidence="2 3">
    <name type="scientific">Yarrowia lipolytica</name>
    <name type="common">Candida lipolytica</name>
    <dbReference type="NCBI Taxonomy" id="4952"/>
    <lineage>
        <taxon>Eukaryota</taxon>
        <taxon>Fungi</taxon>
        <taxon>Dikarya</taxon>
        <taxon>Ascomycota</taxon>
        <taxon>Saccharomycotina</taxon>
        <taxon>Dipodascomycetes</taxon>
        <taxon>Dipodascales</taxon>
        <taxon>Dipodascales incertae sedis</taxon>
        <taxon>Yarrowia</taxon>
    </lineage>
</organism>